<dbReference type="Gene3D" id="3.90.1150.200">
    <property type="match status" value="1"/>
</dbReference>
<evidence type="ECO:0000259" key="1">
    <source>
        <dbReference type="Pfam" id="PF08818"/>
    </source>
</evidence>
<dbReference type="SUPFAM" id="SSF159888">
    <property type="entry name" value="YdhG-like"/>
    <property type="match status" value="1"/>
</dbReference>
<keyword evidence="3" id="KW-1185">Reference proteome</keyword>
<dbReference type="InterPro" id="IPR014922">
    <property type="entry name" value="YdhG-like"/>
</dbReference>
<dbReference type="Proteomes" id="UP001501758">
    <property type="component" value="Unassembled WGS sequence"/>
</dbReference>
<sequence>MQYNTSVEEFISKKPEWVKSLQLLRSIMLTTEMEETIKWGVPTYTINGKNIVGISAFKSYVGIWFHQGVFLKDPYNQLINAQEGKTKGLRQWRFGSFEEINKDQVLAYVLEAIQNQKEGKEITIERSSKEIEMPYHLKTELEHNKELKTSFSKLTPFKQKEYMEYISTAKRDATKDARLQKIIPMILKGIGLNDKYR</sequence>
<dbReference type="Pfam" id="PF13376">
    <property type="entry name" value="OmdA"/>
    <property type="match status" value="1"/>
</dbReference>
<dbReference type="Pfam" id="PF08818">
    <property type="entry name" value="DUF1801"/>
    <property type="match status" value="1"/>
</dbReference>
<dbReference type="RefSeq" id="WP_343912153.1">
    <property type="nucleotide sequence ID" value="NZ_BAAAGE010000002.1"/>
</dbReference>
<gene>
    <name evidence="2" type="ORF">GCM10009430_19660</name>
</gene>
<accession>A0ABN1IRK9</accession>
<dbReference type="InterPro" id="IPR016786">
    <property type="entry name" value="YdeI_bac"/>
</dbReference>
<reference evidence="2 3" key="1">
    <citation type="journal article" date="2019" name="Int. J. Syst. Evol. Microbiol.">
        <title>The Global Catalogue of Microorganisms (GCM) 10K type strain sequencing project: providing services to taxonomists for standard genome sequencing and annotation.</title>
        <authorList>
            <consortium name="The Broad Institute Genomics Platform"/>
            <consortium name="The Broad Institute Genome Sequencing Center for Infectious Disease"/>
            <person name="Wu L."/>
            <person name="Ma J."/>
        </authorList>
    </citation>
    <scope>NUCLEOTIDE SEQUENCE [LARGE SCALE GENOMIC DNA]</scope>
    <source>
        <strain evidence="2 3">JCM 15974</strain>
    </source>
</reference>
<dbReference type="EMBL" id="BAAAGE010000002">
    <property type="protein sequence ID" value="GAA0719978.1"/>
    <property type="molecule type" value="Genomic_DNA"/>
</dbReference>
<evidence type="ECO:0000313" key="3">
    <source>
        <dbReference type="Proteomes" id="UP001501758"/>
    </source>
</evidence>
<protein>
    <recommendedName>
        <fullName evidence="1">YdhG-like domain-containing protein</fullName>
    </recommendedName>
</protein>
<comment type="caution">
    <text evidence="2">The sequence shown here is derived from an EMBL/GenBank/DDBJ whole genome shotgun (WGS) entry which is preliminary data.</text>
</comment>
<name>A0ABN1IRK9_9FLAO</name>
<evidence type="ECO:0000313" key="2">
    <source>
        <dbReference type="EMBL" id="GAA0719978.1"/>
    </source>
</evidence>
<feature type="domain" description="YdhG-like" evidence="1">
    <location>
        <begin position="20"/>
        <end position="113"/>
    </location>
</feature>
<organism evidence="2 3">
    <name type="scientific">Aquimarina litoralis</name>
    <dbReference type="NCBI Taxonomy" id="584605"/>
    <lineage>
        <taxon>Bacteria</taxon>
        <taxon>Pseudomonadati</taxon>
        <taxon>Bacteroidota</taxon>
        <taxon>Flavobacteriia</taxon>
        <taxon>Flavobacteriales</taxon>
        <taxon>Flavobacteriaceae</taxon>
        <taxon>Aquimarina</taxon>
    </lineage>
</organism>
<proteinExistence type="predicted"/>
<dbReference type="PIRSF" id="PIRSF021308">
    <property type="entry name" value="UCP021308"/>
    <property type="match status" value="1"/>
</dbReference>